<evidence type="ECO:0000256" key="1">
    <source>
        <dbReference type="SAM" id="MobiDB-lite"/>
    </source>
</evidence>
<accession>A0AAD2G4N8</accession>
<keyword evidence="3" id="KW-1185">Reference proteome</keyword>
<feature type="compositionally biased region" description="Basic residues" evidence="1">
    <location>
        <begin position="8"/>
        <end position="20"/>
    </location>
</feature>
<dbReference type="AlphaFoldDB" id="A0AAD2G4N8"/>
<protein>
    <submittedName>
        <fullName evidence="2">Uncharacterized protein</fullName>
    </submittedName>
</protein>
<reference evidence="2" key="1">
    <citation type="submission" date="2023-08" db="EMBL/GenBank/DDBJ databases">
        <authorList>
            <person name="Audoor S."/>
            <person name="Bilcke G."/>
        </authorList>
    </citation>
    <scope>NUCLEOTIDE SEQUENCE</scope>
</reference>
<gene>
    <name evidence="2" type="ORF">CYCCA115_LOCUS19531</name>
</gene>
<comment type="caution">
    <text evidence="2">The sequence shown here is derived from an EMBL/GenBank/DDBJ whole genome shotgun (WGS) entry which is preliminary data.</text>
</comment>
<feature type="region of interest" description="Disordered" evidence="1">
    <location>
        <begin position="1"/>
        <end position="57"/>
    </location>
</feature>
<feature type="compositionally biased region" description="Basic and acidic residues" evidence="1">
    <location>
        <begin position="92"/>
        <end position="104"/>
    </location>
</feature>
<sequence>MPSIFKKLSSKRKSTGISKKKSSDQSSIFRLKKSSNEQKPTIDPPTTSSDGGQFEQPCLTWTSSFESAAESQVIVPSFSNSSDESSSQSEIESLKQSHSEELERMSAQISKLEKANESLKMEKETSEQAMLEQESEIIQKNSEIISLSDSLAKTTAKVEEEESSSTTNNTRARTLSEEIFGNEYQRKYETVQTIVYHQELDIVTKAEEISYLQSALRAQELQHGAQLRMLQAKLLEREDEIKSLKDELTVTSQLVSQTASMLLKHQKKDAGYLEYWTSGRSCNHTKTS</sequence>
<organism evidence="2 3">
    <name type="scientific">Cylindrotheca closterium</name>
    <dbReference type="NCBI Taxonomy" id="2856"/>
    <lineage>
        <taxon>Eukaryota</taxon>
        <taxon>Sar</taxon>
        <taxon>Stramenopiles</taxon>
        <taxon>Ochrophyta</taxon>
        <taxon>Bacillariophyta</taxon>
        <taxon>Bacillariophyceae</taxon>
        <taxon>Bacillariophycidae</taxon>
        <taxon>Bacillariales</taxon>
        <taxon>Bacillariaceae</taxon>
        <taxon>Cylindrotheca</taxon>
    </lineage>
</organism>
<dbReference type="Proteomes" id="UP001295423">
    <property type="component" value="Unassembled WGS sequence"/>
</dbReference>
<dbReference type="EMBL" id="CAKOGP040002092">
    <property type="protein sequence ID" value="CAJ1962109.1"/>
    <property type="molecule type" value="Genomic_DNA"/>
</dbReference>
<name>A0AAD2G4N8_9STRA</name>
<feature type="region of interest" description="Disordered" evidence="1">
    <location>
        <begin position="75"/>
        <end position="105"/>
    </location>
</feature>
<proteinExistence type="predicted"/>
<feature type="compositionally biased region" description="Low complexity" evidence="1">
    <location>
        <begin position="77"/>
        <end position="91"/>
    </location>
</feature>
<evidence type="ECO:0000313" key="3">
    <source>
        <dbReference type="Proteomes" id="UP001295423"/>
    </source>
</evidence>
<evidence type="ECO:0000313" key="2">
    <source>
        <dbReference type="EMBL" id="CAJ1962109.1"/>
    </source>
</evidence>